<dbReference type="Proteomes" id="UP000236161">
    <property type="component" value="Unassembled WGS sequence"/>
</dbReference>
<evidence type="ECO:0000313" key="1">
    <source>
        <dbReference type="EMBL" id="PKA57029.1"/>
    </source>
</evidence>
<dbReference type="EMBL" id="KZ451969">
    <property type="protein sequence ID" value="PKA57029.1"/>
    <property type="molecule type" value="Genomic_DNA"/>
</dbReference>
<sequence length="74" mass="8694">MRHQHFEGSIDPMIFENWLVKMEKVFENIRCLVDRKVSMVASVIDGAADNWWTNYRRVHLSDKDGRSYHLGGIS</sequence>
<organism evidence="1 2">
    <name type="scientific">Apostasia shenzhenica</name>
    <dbReference type="NCBI Taxonomy" id="1088818"/>
    <lineage>
        <taxon>Eukaryota</taxon>
        <taxon>Viridiplantae</taxon>
        <taxon>Streptophyta</taxon>
        <taxon>Embryophyta</taxon>
        <taxon>Tracheophyta</taxon>
        <taxon>Spermatophyta</taxon>
        <taxon>Magnoliopsida</taxon>
        <taxon>Liliopsida</taxon>
        <taxon>Asparagales</taxon>
        <taxon>Orchidaceae</taxon>
        <taxon>Apostasioideae</taxon>
        <taxon>Apostasia</taxon>
    </lineage>
</organism>
<reference evidence="1 2" key="1">
    <citation type="journal article" date="2017" name="Nature">
        <title>The Apostasia genome and the evolution of orchids.</title>
        <authorList>
            <person name="Zhang G.Q."/>
            <person name="Liu K.W."/>
            <person name="Li Z."/>
            <person name="Lohaus R."/>
            <person name="Hsiao Y.Y."/>
            <person name="Niu S.C."/>
            <person name="Wang J.Y."/>
            <person name="Lin Y.C."/>
            <person name="Xu Q."/>
            <person name="Chen L.J."/>
            <person name="Yoshida K."/>
            <person name="Fujiwara S."/>
            <person name="Wang Z.W."/>
            <person name="Zhang Y.Q."/>
            <person name="Mitsuda N."/>
            <person name="Wang M."/>
            <person name="Liu G.H."/>
            <person name="Pecoraro L."/>
            <person name="Huang H.X."/>
            <person name="Xiao X.J."/>
            <person name="Lin M."/>
            <person name="Wu X.Y."/>
            <person name="Wu W.L."/>
            <person name="Chen Y.Y."/>
            <person name="Chang S.B."/>
            <person name="Sakamoto S."/>
            <person name="Ohme-Takagi M."/>
            <person name="Yagi M."/>
            <person name="Zeng S.J."/>
            <person name="Shen C.Y."/>
            <person name="Yeh C.M."/>
            <person name="Luo Y.B."/>
            <person name="Tsai W.C."/>
            <person name="Van de Peer Y."/>
            <person name="Liu Z.J."/>
        </authorList>
    </citation>
    <scope>NUCLEOTIDE SEQUENCE [LARGE SCALE GENOMIC DNA]</scope>
    <source>
        <strain evidence="2">cv. Shenzhen</strain>
        <tissue evidence="1">Stem</tissue>
    </source>
</reference>
<name>A0A2I0AN88_9ASPA</name>
<evidence type="ECO:0008006" key="3">
    <source>
        <dbReference type="Google" id="ProtNLM"/>
    </source>
</evidence>
<accession>A0A2I0AN88</accession>
<keyword evidence="2" id="KW-1185">Reference proteome</keyword>
<proteinExistence type="predicted"/>
<evidence type="ECO:0000313" key="2">
    <source>
        <dbReference type="Proteomes" id="UP000236161"/>
    </source>
</evidence>
<dbReference type="OrthoDB" id="786614at2759"/>
<dbReference type="AlphaFoldDB" id="A0A2I0AN88"/>
<protein>
    <recommendedName>
        <fullName evidence="3">Retrotransposon gag domain-containing protein</fullName>
    </recommendedName>
</protein>
<gene>
    <name evidence="1" type="ORF">AXF42_Ash002333</name>
</gene>